<comment type="caution">
    <text evidence="1">The sequence shown here is derived from an EMBL/GenBank/DDBJ whole genome shotgun (WGS) entry which is preliminary data.</text>
</comment>
<reference evidence="1" key="2">
    <citation type="journal article" date="2024" name="Plant">
        <title>Genomic evolution and insights into agronomic trait innovations of Sesamum species.</title>
        <authorList>
            <person name="Miao H."/>
            <person name="Wang L."/>
            <person name="Qu L."/>
            <person name="Liu H."/>
            <person name="Sun Y."/>
            <person name="Le M."/>
            <person name="Wang Q."/>
            <person name="Wei S."/>
            <person name="Zheng Y."/>
            <person name="Lin W."/>
            <person name="Duan Y."/>
            <person name="Cao H."/>
            <person name="Xiong S."/>
            <person name="Wang X."/>
            <person name="Wei L."/>
            <person name="Li C."/>
            <person name="Ma Q."/>
            <person name="Ju M."/>
            <person name="Zhao R."/>
            <person name="Li G."/>
            <person name="Mu C."/>
            <person name="Tian Q."/>
            <person name="Mei H."/>
            <person name="Zhang T."/>
            <person name="Gao T."/>
            <person name="Zhang H."/>
        </authorList>
    </citation>
    <scope>NUCLEOTIDE SEQUENCE</scope>
    <source>
        <strain evidence="1">G02</strain>
    </source>
</reference>
<protein>
    <submittedName>
        <fullName evidence="1">Uncharacterized protein</fullName>
    </submittedName>
</protein>
<organism evidence="1">
    <name type="scientific">Sesamum radiatum</name>
    <name type="common">Black benniseed</name>
    <dbReference type="NCBI Taxonomy" id="300843"/>
    <lineage>
        <taxon>Eukaryota</taxon>
        <taxon>Viridiplantae</taxon>
        <taxon>Streptophyta</taxon>
        <taxon>Embryophyta</taxon>
        <taxon>Tracheophyta</taxon>
        <taxon>Spermatophyta</taxon>
        <taxon>Magnoliopsida</taxon>
        <taxon>eudicotyledons</taxon>
        <taxon>Gunneridae</taxon>
        <taxon>Pentapetalae</taxon>
        <taxon>asterids</taxon>
        <taxon>lamiids</taxon>
        <taxon>Lamiales</taxon>
        <taxon>Pedaliaceae</taxon>
        <taxon>Sesamum</taxon>
    </lineage>
</organism>
<dbReference type="AlphaFoldDB" id="A0AAW2MVN2"/>
<sequence>MNLTSKSHPQHCKLVQWKVFVEEYQSGRSVKSETELPEAVDLVHQLVSRALCLVQAAQLLWVLHIKISQPTS</sequence>
<accession>A0AAW2MVN2</accession>
<name>A0AAW2MVN2_SESRA</name>
<reference evidence="1" key="1">
    <citation type="submission" date="2020-06" db="EMBL/GenBank/DDBJ databases">
        <authorList>
            <person name="Li T."/>
            <person name="Hu X."/>
            <person name="Zhang T."/>
            <person name="Song X."/>
            <person name="Zhang H."/>
            <person name="Dai N."/>
            <person name="Sheng W."/>
            <person name="Hou X."/>
            <person name="Wei L."/>
        </authorList>
    </citation>
    <scope>NUCLEOTIDE SEQUENCE</scope>
    <source>
        <strain evidence="1">G02</strain>
        <tissue evidence="1">Leaf</tissue>
    </source>
</reference>
<evidence type="ECO:0000313" key="1">
    <source>
        <dbReference type="EMBL" id="KAL0334512.1"/>
    </source>
</evidence>
<dbReference type="EMBL" id="JACGWJ010000021">
    <property type="protein sequence ID" value="KAL0334512.1"/>
    <property type="molecule type" value="Genomic_DNA"/>
</dbReference>
<gene>
    <name evidence="1" type="ORF">Sradi_4663100</name>
</gene>
<proteinExistence type="predicted"/>